<feature type="compositionally biased region" description="Basic and acidic residues" evidence="1">
    <location>
        <begin position="194"/>
        <end position="214"/>
    </location>
</feature>
<accession>A0ABS4NAZ6</accession>
<feature type="compositionally biased region" description="Basic and acidic residues" evidence="1">
    <location>
        <begin position="140"/>
        <end position="157"/>
    </location>
</feature>
<feature type="compositionally biased region" description="Basic and acidic residues" evidence="1">
    <location>
        <begin position="71"/>
        <end position="83"/>
    </location>
</feature>
<dbReference type="RefSeq" id="WP_209452807.1">
    <property type="nucleotide sequence ID" value="NZ_JAGGLT010000002.1"/>
</dbReference>
<evidence type="ECO:0000313" key="2">
    <source>
        <dbReference type="EMBL" id="MBP2070839.1"/>
    </source>
</evidence>
<organism evidence="2 3">
    <name type="scientific">Thermoanaerobacterium butyriciformans</name>
    <dbReference type="NCBI Taxonomy" id="1702242"/>
    <lineage>
        <taxon>Bacteria</taxon>
        <taxon>Bacillati</taxon>
        <taxon>Bacillota</taxon>
        <taxon>Clostridia</taxon>
        <taxon>Thermoanaerobacterales</taxon>
        <taxon>Thermoanaerobacteraceae</taxon>
        <taxon>Thermoanaerobacterium</taxon>
    </lineage>
</organism>
<evidence type="ECO:0000256" key="1">
    <source>
        <dbReference type="SAM" id="MobiDB-lite"/>
    </source>
</evidence>
<sequence length="815" mass="89940">MPIMTEFQNFAVMAVFDTTAFQNFIKWVQAIQRNQPQTEIVNTHTDTNPHTDSKPHTDTRGMYNQYSQHSDTGHYHYDSRPHTDGTGSHTDSTPHTDYHSDSNSYVQGNYHYDLPGGNHVDTWNNAYTHTNNGVRSGHYQTHDDRTVHSDGYSHGDKYNQWNTHTDTYGTHTDRYSHNDYYGSHSDSPSTHGDSYPHTDYTPHTDTTTHTDTTSHTDTGFNHDNFVPSSPAFFNVDSVLKGTVTIGLYSYDKNIDGYGTQDTQSKTVYYDLYIRKVMNLDGSSSVSAWKTLINNQIQESDGGLTYNLNTIDPLGTGNTTVGACDGYYEIKAVARNLPISGVTFQSQEQVVTVLIRQDAAPTLTVQNGNEFINFIFGYNGALSPDSVYKKYGSLYPDANSSQQNGIFVRFTMNDADTDNWQKGQAYLIDNNGNPIAGTTVDIIWDNGSTIIASDGQNKTGYAFIPASAFTSQGISYQNAKVVLKVQDFLDSNCTRSAGATIVQSTVSSTDQTQLLVNIDVVKPSATLLQTKKNSDNSLTAYYYIIDDFPNNVQTAEYAVTNSPSIPQTWQTAAPYQTITNTINQDGTWFIHYHAIDKLGNETYGYFGPYTVDVTAPTINASYTINNNITINVTADDKTTGVDKIVIEGVGTSQNVNDVNPYTATFTVPAVEKTYTIDAYDKAGNKATTTLTVVPMSLTPSMQTVYAAGQAMVVQVNVTGNPDSVTAQMWYNSNDYVNTGTTTLINEGNGLWCTRHDSSQGYDKVVIIPKNTPDGTYNITVTATKTVNSQLSTKSITIPITVKGTIYDYYHSEINGQ</sequence>
<evidence type="ECO:0000313" key="3">
    <source>
        <dbReference type="Proteomes" id="UP001166402"/>
    </source>
</evidence>
<dbReference type="Proteomes" id="UP001166402">
    <property type="component" value="Unassembled WGS sequence"/>
</dbReference>
<proteinExistence type="predicted"/>
<gene>
    <name evidence="2" type="ORF">J2Z80_000337</name>
</gene>
<keyword evidence="3" id="KW-1185">Reference proteome</keyword>
<feature type="region of interest" description="Disordered" evidence="1">
    <location>
        <begin position="134"/>
        <end position="161"/>
    </location>
</feature>
<feature type="region of interest" description="Disordered" evidence="1">
    <location>
        <begin position="179"/>
        <end position="215"/>
    </location>
</feature>
<dbReference type="InterPro" id="IPR013783">
    <property type="entry name" value="Ig-like_fold"/>
</dbReference>
<dbReference type="EMBL" id="JAGGLT010000002">
    <property type="protein sequence ID" value="MBP2070839.1"/>
    <property type="molecule type" value="Genomic_DNA"/>
</dbReference>
<evidence type="ECO:0008006" key="4">
    <source>
        <dbReference type="Google" id="ProtNLM"/>
    </source>
</evidence>
<feature type="compositionally biased region" description="Basic and acidic residues" evidence="1">
    <location>
        <begin position="47"/>
        <end position="59"/>
    </location>
</feature>
<feature type="region of interest" description="Disordered" evidence="1">
    <location>
        <begin position="40"/>
        <end position="104"/>
    </location>
</feature>
<name>A0ABS4NAZ6_9THEO</name>
<protein>
    <recommendedName>
        <fullName evidence="4">Ig-like domain-containing protein</fullName>
    </recommendedName>
</protein>
<dbReference type="Gene3D" id="2.60.40.10">
    <property type="entry name" value="Immunoglobulins"/>
    <property type="match status" value="1"/>
</dbReference>
<reference evidence="2" key="1">
    <citation type="submission" date="2021-03" db="EMBL/GenBank/DDBJ databases">
        <title>Genomic Encyclopedia of Type Strains, Phase IV (KMG-IV): sequencing the most valuable type-strain genomes for metagenomic binning, comparative biology and taxonomic classification.</title>
        <authorList>
            <person name="Goeker M."/>
        </authorList>
    </citation>
    <scope>NUCLEOTIDE SEQUENCE</scope>
    <source>
        <strain evidence="2">DSM 101588</strain>
    </source>
</reference>
<comment type="caution">
    <text evidence="2">The sequence shown here is derived from an EMBL/GenBank/DDBJ whole genome shotgun (WGS) entry which is preliminary data.</text>
</comment>